<evidence type="ECO:0000313" key="5">
    <source>
        <dbReference type="Proteomes" id="UP000606172"/>
    </source>
</evidence>
<dbReference type="CDD" id="cd01189">
    <property type="entry name" value="INT_ICEBs1_C_like"/>
    <property type="match status" value="1"/>
</dbReference>
<dbReference type="RefSeq" id="WP_204029526.1">
    <property type="nucleotide sequence ID" value="NZ_BOOW01000030.1"/>
</dbReference>
<evidence type="ECO:0000256" key="1">
    <source>
        <dbReference type="ARBA" id="ARBA00023172"/>
    </source>
</evidence>
<keyword evidence="1" id="KW-0233">DNA recombination</keyword>
<dbReference type="InterPro" id="IPR050090">
    <property type="entry name" value="Tyrosine_recombinase_XerCD"/>
</dbReference>
<dbReference type="Pfam" id="PF00589">
    <property type="entry name" value="Phage_integrase"/>
    <property type="match status" value="1"/>
</dbReference>
<name>A0A919RJF7_9ACTN</name>
<comment type="caution">
    <text evidence="4">The sequence shown here is derived from an EMBL/GenBank/DDBJ whole genome shotgun (WGS) entry which is preliminary data.</text>
</comment>
<reference evidence="4" key="1">
    <citation type="submission" date="2021-01" db="EMBL/GenBank/DDBJ databases">
        <title>Whole genome shotgun sequence of Sinosporangium siamense NBRC 109515.</title>
        <authorList>
            <person name="Komaki H."/>
            <person name="Tamura T."/>
        </authorList>
    </citation>
    <scope>NUCLEOTIDE SEQUENCE</scope>
    <source>
        <strain evidence="4">NBRC 109515</strain>
    </source>
</reference>
<evidence type="ECO:0000259" key="3">
    <source>
        <dbReference type="PROSITE" id="PS51898"/>
    </source>
</evidence>
<evidence type="ECO:0000313" key="4">
    <source>
        <dbReference type="EMBL" id="GII94748.1"/>
    </source>
</evidence>
<feature type="region of interest" description="Disordered" evidence="2">
    <location>
        <begin position="1"/>
        <end position="28"/>
    </location>
</feature>
<dbReference type="GO" id="GO:0006310">
    <property type="term" value="P:DNA recombination"/>
    <property type="evidence" value="ECO:0007669"/>
    <property type="project" value="UniProtKB-KW"/>
</dbReference>
<dbReference type="SUPFAM" id="SSF56349">
    <property type="entry name" value="DNA breaking-rejoining enzymes"/>
    <property type="match status" value="1"/>
</dbReference>
<dbReference type="EMBL" id="BOOW01000030">
    <property type="protein sequence ID" value="GII94748.1"/>
    <property type="molecule type" value="Genomic_DNA"/>
</dbReference>
<feature type="compositionally biased region" description="Basic and acidic residues" evidence="2">
    <location>
        <begin position="9"/>
        <end position="25"/>
    </location>
</feature>
<dbReference type="AlphaFoldDB" id="A0A919RJF7"/>
<dbReference type="InterPro" id="IPR011010">
    <property type="entry name" value="DNA_brk_join_enz"/>
</dbReference>
<dbReference type="PANTHER" id="PTHR30349:SF64">
    <property type="entry name" value="PROPHAGE INTEGRASE INTD-RELATED"/>
    <property type="match status" value="1"/>
</dbReference>
<organism evidence="4 5">
    <name type="scientific">Sinosporangium siamense</name>
    <dbReference type="NCBI Taxonomy" id="1367973"/>
    <lineage>
        <taxon>Bacteria</taxon>
        <taxon>Bacillati</taxon>
        <taxon>Actinomycetota</taxon>
        <taxon>Actinomycetes</taxon>
        <taxon>Streptosporangiales</taxon>
        <taxon>Streptosporangiaceae</taxon>
        <taxon>Sinosporangium</taxon>
    </lineage>
</organism>
<dbReference type="Proteomes" id="UP000606172">
    <property type="component" value="Unassembled WGS sequence"/>
</dbReference>
<proteinExistence type="predicted"/>
<dbReference type="InterPro" id="IPR013762">
    <property type="entry name" value="Integrase-like_cat_sf"/>
</dbReference>
<accession>A0A919RJF7</accession>
<dbReference type="PROSITE" id="PS51898">
    <property type="entry name" value="TYR_RECOMBINASE"/>
    <property type="match status" value="1"/>
</dbReference>
<protein>
    <recommendedName>
        <fullName evidence="3">Tyr recombinase domain-containing protein</fullName>
    </recommendedName>
</protein>
<feature type="domain" description="Tyr recombinase" evidence="3">
    <location>
        <begin position="24"/>
        <end position="233"/>
    </location>
</feature>
<keyword evidence="5" id="KW-1185">Reference proteome</keyword>
<sequence>MTPLLGKNPADKTKPPTAKEAKPPEMHPWTAGQLRAFLGWARDHSGHYAAWYVLAMTGMRRGELLALRWRDLDLDAGTASIRRSVGVVRVKGQGTHLKEGNTKTAKPRVVDLDGATTAVLKALKRERGSLALALARDDALVFGTPEGEWLHPERFSRTFKQHLDRCRRALEKAGVEPPPEIRLHDLRHTHATLLLAGGVPVKVVSERLGHASPTVTLTVYAHVMPGNQRAAADQFAALVAEA</sequence>
<dbReference type="GO" id="GO:0003677">
    <property type="term" value="F:DNA binding"/>
    <property type="evidence" value="ECO:0007669"/>
    <property type="project" value="InterPro"/>
</dbReference>
<dbReference type="PANTHER" id="PTHR30349">
    <property type="entry name" value="PHAGE INTEGRASE-RELATED"/>
    <property type="match status" value="1"/>
</dbReference>
<dbReference type="GO" id="GO:0015074">
    <property type="term" value="P:DNA integration"/>
    <property type="evidence" value="ECO:0007669"/>
    <property type="project" value="InterPro"/>
</dbReference>
<gene>
    <name evidence="4" type="ORF">Ssi02_49790</name>
</gene>
<dbReference type="InterPro" id="IPR002104">
    <property type="entry name" value="Integrase_catalytic"/>
</dbReference>
<dbReference type="Gene3D" id="1.10.443.10">
    <property type="entry name" value="Intergrase catalytic core"/>
    <property type="match status" value="1"/>
</dbReference>
<evidence type="ECO:0000256" key="2">
    <source>
        <dbReference type="SAM" id="MobiDB-lite"/>
    </source>
</evidence>